<keyword evidence="4" id="KW-1185">Reference proteome</keyword>
<evidence type="ECO:0000256" key="1">
    <source>
        <dbReference type="SAM" id="MobiDB-lite"/>
    </source>
</evidence>
<keyword evidence="2" id="KW-0732">Signal</keyword>
<evidence type="ECO:0000313" key="4">
    <source>
        <dbReference type="Proteomes" id="UP000634136"/>
    </source>
</evidence>
<feature type="chain" id="PRO_5032490010" evidence="2">
    <location>
        <begin position="20"/>
        <end position="187"/>
    </location>
</feature>
<dbReference type="EMBL" id="JAAIUW010000009">
    <property type="protein sequence ID" value="KAF7816413.1"/>
    <property type="molecule type" value="Genomic_DNA"/>
</dbReference>
<proteinExistence type="predicted"/>
<evidence type="ECO:0000313" key="3">
    <source>
        <dbReference type="EMBL" id="KAF7816413.1"/>
    </source>
</evidence>
<feature type="region of interest" description="Disordered" evidence="1">
    <location>
        <begin position="161"/>
        <end position="187"/>
    </location>
</feature>
<evidence type="ECO:0000256" key="2">
    <source>
        <dbReference type="SAM" id="SignalP"/>
    </source>
</evidence>
<feature type="signal peptide" evidence="2">
    <location>
        <begin position="1"/>
        <end position="19"/>
    </location>
</feature>
<sequence length="187" mass="21580">MKPRHKTFFFLFQFQLASIQRTQIFHCNITPSPRKSHRNRPSLAVVVAVDSASVGTVQAHSIATVLEPWMSSPPDTSTNKFIAHSPQSLGGSEKESDKREMQTLWWRRHPNAQERWGQSAPERCQRRLNRRQRRRRGWADCDATCEDWELCCNGRFVFSESKQAETRKEKKKSCDVASSGASKKMDE</sequence>
<dbReference type="Proteomes" id="UP000634136">
    <property type="component" value="Unassembled WGS sequence"/>
</dbReference>
<feature type="compositionally biased region" description="Basic and acidic residues" evidence="1">
    <location>
        <begin position="162"/>
        <end position="174"/>
    </location>
</feature>
<comment type="caution">
    <text evidence="3">The sequence shown here is derived from an EMBL/GenBank/DDBJ whole genome shotgun (WGS) entry which is preliminary data.</text>
</comment>
<gene>
    <name evidence="3" type="ORF">G2W53_030382</name>
</gene>
<name>A0A834T5P5_9FABA</name>
<accession>A0A834T5P5</accession>
<organism evidence="3 4">
    <name type="scientific">Senna tora</name>
    <dbReference type="NCBI Taxonomy" id="362788"/>
    <lineage>
        <taxon>Eukaryota</taxon>
        <taxon>Viridiplantae</taxon>
        <taxon>Streptophyta</taxon>
        <taxon>Embryophyta</taxon>
        <taxon>Tracheophyta</taxon>
        <taxon>Spermatophyta</taxon>
        <taxon>Magnoliopsida</taxon>
        <taxon>eudicotyledons</taxon>
        <taxon>Gunneridae</taxon>
        <taxon>Pentapetalae</taxon>
        <taxon>rosids</taxon>
        <taxon>fabids</taxon>
        <taxon>Fabales</taxon>
        <taxon>Fabaceae</taxon>
        <taxon>Caesalpinioideae</taxon>
        <taxon>Cassia clade</taxon>
        <taxon>Senna</taxon>
    </lineage>
</organism>
<dbReference type="AlphaFoldDB" id="A0A834T5P5"/>
<reference evidence="3" key="1">
    <citation type="submission" date="2020-09" db="EMBL/GenBank/DDBJ databases">
        <title>Genome-Enabled Discovery of Anthraquinone Biosynthesis in Senna tora.</title>
        <authorList>
            <person name="Kang S.-H."/>
            <person name="Pandey R.P."/>
            <person name="Lee C.-M."/>
            <person name="Sim J.-S."/>
            <person name="Jeong J.-T."/>
            <person name="Choi B.-S."/>
            <person name="Jung M."/>
            <person name="Ginzburg D."/>
            <person name="Zhao K."/>
            <person name="Won S.Y."/>
            <person name="Oh T.-J."/>
            <person name="Yu Y."/>
            <person name="Kim N.-H."/>
            <person name="Lee O.R."/>
            <person name="Lee T.-H."/>
            <person name="Bashyal P."/>
            <person name="Kim T.-S."/>
            <person name="Lee W.-H."/>
            <person name="Kawkins C."/>
            <person name="Kim C.-K."/>
            <person name="Kim J.S."/>
            <person name="Ahn B.O."/>
            <person name="Rhee S.Y."/>
            <person name="Sohng J.K."/>
        </authorList>
    </citation>
    <scope>NUCLEOTIDE SEQUENCE</scope>
    <source>
        <tissue evidence="3">Leaf</tissue>
    </source>
</reference>
<protein>
    <submittedName>
        <fullName evidence="3">Uncharacterized protein</fullName>
    </submittedName>
</protein>